<evidence type="ECO:0000313" key="2">
    <source>
        <dbReference type="EMBL" id="MEL1250500.1"/>
    </source>
</evidence>
<protein>
    <submittedName>
        <fullName evidence="2">Methyltransferase domain-containing protein</fullName>
    </submittedName>
</protein>
<name>A0ABU9IDJ6_9SPHN</name>
<gene>
    <name evidence="2" type="ORF">AAEO60_07445</name>
</gene>
<dbReference type="InterPro" id="IPR029063">
    <property type="entry name" value="SAM-dependent_MTases_sf"/>
</dbReference>
<keyword evidence="2" id="KW-0808">Transferase</keyword>
<dbReference type="InterPro" id="IPR013216">
    <property type="entry name" value="Methyltransf_11"/>
</dbReference>
<dbReference type="GO" id="GO:0032259">
    <property type="term" value="P:methylation"/>
    <property type="evidence" value="ECO:0007669"/>
    <property type="project" value="UniProtKB-KW"/>
</dbReference>
<dbReference type="CDD" id="cd02440">
    <property type="entry name" value="AdoMet_MTases"/>
    <property type="match status" value="1"/>
</dbReference>
<comment type="caution">
    <text evidence="2">The sequence shown here is derived from an EMBL/GenBank/DDBJ whole genome shotgun (WGS) entry which is preliminary data.</text>
</comment>
<reference evidence="2 3" key="1">
    <citation type="submission" date="2024-04" db="EMBL/GenBank/DDBJ databases">
        <title>Aurantiacibacter sp. DGU6 16S ribosomal RNA gene Genome sequencing and assembly.</title>
        <authorList>
            <person name="Park S."/>
        </authorList>
    </citation>
    <scope>NUCLEOTIDE SEQUENCE [LARGE SCALE GENOMIC DNA]</scope>
    <source>
        <strain evidence="2 3">DGU6</strain>
    </source>
</reference>
<feature type="domain" description="Methyltransferase type 11" evidence="1">
    <location>
        <begin position="55"/>
        <end position="142"/>
    </location>
</feature>
<keyword evidence="3" id="KW-1185">Reference proteome</keyword>
<dbReference type="RefSeq" id="WP_341673019.1">
    <property type="nucleotide sequence ID" value="NZ_JBBYHV010000001.1"/>
</dbReference>
<evidence type="ECO:0000313" key="3">
    <source>
        <dbReference type="Proteomes" id="UP001497045"/>
    </source>
</evidence>
<dbReference type="GO" id="GO:0008168">
    <property type="term" value="F:methyltransferase activity"/>
    <property type="evidence" value="ECO:0007669"/>
    <property type="project" value="UniProtKB-KW"/>
</dbReference>
<dbReference type="Proteomes" id="UP001497045">
    <property type="component" value="Unassembled WGS sequence"/>
</dbReference>
<dbReference type="SUPFAM" id="SSF53335">
    <property type="entry name" value="S-adenosyl-L-methionine-dependent methyltransferases"/>
    <property type="match status" value="1"/>
</dbReference>
<accession>A0ABU9IDJ6</accession>
<evidence type="ECO:0000259" key="1">
    <source>
        <dbReference type="Pfam" id="PF08241"/>
    </source>
</evidence>
<organism evidence="2 3">
    <name type="scientific">Aurantiacibacter gilvus</name>
    <dbReference type="NCBI Taxonomy" id="3139141"/>
    <lineage>
        <taxon>Bacteria</taxon>
        <taxon>Pseudomonadati</taxon>
        <taxon>Pseudomonadota</taxon>
        <taxon>Alphaproteobacteria</taxon>
        <taxon>Sphingomonadales</taxon>
        <taxon>Erythrobacteraceae</taxon>
        <taxon>Aurantiacibacter</taxon>
    </lineage>
</organism>
<dbReference type="Gene3D" id="3.40.50.150">
    <property type="entry name" value="Vaccinia Virus protein VP39"/>
    <property type="match status" value="1"/>
</dbReference>
<dbReference type="Pfam" id="PF08241">
    <property type="entry name" value="Methyltransf_11"/>
    <property type="match status" value="1"/>
</dbReference>
<proteinExistence type="predicted"/>
<keyword evidence="2" id="KW-0489">Methyltransferase</keyword>
<sequence>MSGSHPNEAWNTFWERTGGRSGGGCLPSGWQGIADMQRRVWQSFSRALPGGASLLDLATGDGVVLAQILEKRRDLTLIGVDRATTLPAPPKGITLKGGVGMEQLPFPDSHFAAVTSQFGFEYGDIEQIAPEIARVLQPGGKLGLITHRLKGPIVAHNRKRREQISWAIDEQKLPEIARNSLALREAGIRDVPQALAEAPAKGVAAHGEGSAAWEIAEAIRQTLEMGRNDAPERVAGIIADIEAQAANELGRIASLENAAATASDADRVIDVLEAAGLKFREEAMLTDGRSADPFADYRTYTLTG</sequence>
<dbReference type="EMBL" id="JBBYHV010000001">
    <property type="protein sequence ID" value="MEL1250500.1"/>
    <property type="molecule type" value="Genomic_DNA"/>
</dbReference>